<protein>
    <submittedName>
        <fullName evidence="2">Uncharacterized protein DUF3343</fullName>
    </submittedName>
</protein>
<dbReference type="RefSeq" id="WP_110463503.1">
    <property type="nucleotide sequence ID" value="NZ_QKMR01000030.1"/>
</dbReference>
<dbReference type="OrthoDB" id="3192849at2"/>
<comment type="caution">
    <text evidence="2">The sequence shown here is derived from an EMBL/GenBank/DDBJ whole genome shotgun (WGS) entry which is preliminary data.</text>
</comment>
<dbReference type="EMBL" id="QKMR01000030">
    <property type="protein sequence ID" value="PYG84841.1"/>
    <property type="molecule type" value="Genomic_DNA"/>
</dbReference>
<dbReference type="Pfam" id="PF11823">
    <property type="entry name" value="Se_S_carrier"/>
    <property type="match status" value="1"/>
</dbReference>
<sequence>MKCIAILDSGNLVYKLDSELEKRGYKFEVISIPCHIAKGGCGLCLRFPEEYLKIVIDGSIACNTPIREVYKIMPNITRNKYKRL</sequence>
<gene>
    <name evidence="2" type="ORF">LY28_03552</name>
</gene>
<dbReference type="Proteomes" id="UP000248132">
    <property type="component" value="Unassembled WGS sequence"/>
</dbReference>
<dbReference type="InterPro" id="IPR021778">
    <property type="entry name" value="Se/S_carrier-like"/>
</dbReference>
<name>A0A318XG47_9FIRM</name>
<evidence type="ECO:0000259" key="1">
    <source>
        <dbReference type="Pfam" id="PF11823"/>
    </source>
</evidence>
<reference evidence="2 3" key="1">
    <citation type="submission" date="2018-06" db="EMBL/GenBank/DDBJ databases">
        <title>Genomic Encyclopedia of Type Strains, Phase I: the one thousand microbial genomes (KMG-I) project.</title>
        <authorList>
            <person name="Kyrpides N."/>
        </authorList>
    </citation>
    <scope>NUCLEOTIDE SEQUENCE [LARGE SCALE GENOMIC DNA]</scope>
    <source>
        <strain evidence="2 3">DSM 19573</strain>
    </source>
</reference>
<accession>A0A318XG47</accession>
<proteinExistence type="predicted"/>
<organism evidence="2 3">
    <name type="scientific">Ruminiclostridium sufflavum DSM 19573</name>
    <dbReference type="NCBI Taxonomy" id="1121337"/>
    <lineage>
        <taxon>Bacteria</taxon>
        <taxon>Bacillati</taxon>
        <taxon>Bacillota</taxon>
        <taxon>Clostridia</taxon>
        <taxon>Eubacteriales</taxon>
        <taxon>Oscillospiraceae</taxon>
        <taxon>Ruminiclostridium</taxon>
    </lineage>
</organism>
<dbReference type="AlphaFoldDB" id="A0A318XG47"/>
<evidence type="ECO:0000313" key="2">
    <source>
        <dbReference type="EMBL" id="PYG84841.1"/>
    </source>
</evidence>
<keyword evidence="3" id="KW-1185">Reference proteome</keyword>
<evidence type="ECO:0000313" key="3">
    <source>
        <dbReference type="Proteomes" id="UP000248132"/>
    </source>
</evidence>
<feature type="domain" description="Putative Se/S carrier protein-like" evidence="1">
    <location>
        <begin position="2"/>
        <end position="70"/>
    </location>
</feature>